<evidence type="ECO:0000259" key="2">
    <source>
        <dbReference type="SMART" id="SM01017"/>
    </source>
</evidence>
<dbReference type="GO" id="GO:0070086">
    <property type="term" value="P:ubiquitin-dependent endocytosis"/>
    <property type="evidence" value="ECO:0007669"/>
    <property type="project" value="TreeGrafter"/>
</dbReference>
<dbReference type="InterPro" id="IPR050357">
    <property type="entry name" value="Arrestin_domain-protein"/>
</dbReference>
<dbReference type="GO" id="GO:0005829">
    <property type="term" value="C:cytosol"/>
    <property type="evidence" value="ECO:0007669"/>
    <property type="project" value="TreeGrafter"/>
</dbReference>
<dbReference type="GO" id="GO:0005886">
    <property type="term" value="C:plasma membrane"/>
    <property type="evidence" value="ECO:0007669"/>
    <property type="project" value="TreeGrafter"/>
</dbReference>
<name>A0A5C3MGV6_9AGAR</name>
<dbReference type="OrthoDB" id="2333384at2759"/>
<dbReference type="Proteomes" id="UP000308652">
    <property type="component" value="Unassembled WGS sequence"/>
</dbReference>
<feature type="compositionally biased region" description="Basic and acidic residues" evidence="1">
    <location>
        <begin position="289"/>
        <end position="302"/>
    </location>
</feature>
<feature type="region of interest" description="Disordered" evidence="1">
    <location>
        <begin position="510"/>
        <end position="535"/>
    </location>
</feature>
<dbReference type="SMART" id="SM01017">
    <property type="entry name" value="Arrestin_C"/>
    <property type="match status" value="1"/>
</dbReference>
<gene>
    <name evidence="3" type="ORF">BDQ12DRAFT_593498</name>
</gene>
<evidence type="ECO:0000313" key="4">
    <source>
        <dbReference type="Proteomes" id="UP000308652"/>
    </source>
</evidence>
<dbReference type="PANTHER" id="PTHR11188:SF17">
    <property type="entry name" value="FI21816P1"/>
    <property type="match status" value="1"/>
</dbReference>
<feature type="region of interest" description="Disordered" evidence="1">
    <location>
        <begin position="673"/>
        <end position="716"/>
    </location>
</feature>
<dbReference type="Gene3D" id="2.60.40.640">
    <property type="match status" value="1"/>
</dbReference>
<dbReference type="Pfam" id="PF00339">
    <property type="entry name" value="Arrestin_N"/>
    <property type="match status" value="1"/>
</dbReference>
<keyword evidence="4" id="KW-1185">Reference proteome</keyword>
<dbReference type="InterPro" id="IPR014752">
    <property type="entry name" value="Arrestin-like_C"/>
</dbReference>
<feature type="region of interest" description="Disordered" evidence="1">
    <location>
        <begin position="289"/>
        <end position="382"/>
    </location>
</feature>
<dbReference type="PANTHER" id="PTHR11188">
    <property type="entry name" value="ARRESTIN DOMAIN CONTAINING PROTEIN"/>
    <property type="match status" value="1"/>
</dbReference>
<feature type="region of interest" description="Disordered" evidence="1">
    <location>
        <begin position="566"/>
        <end position="651"/>
    </location>
</feature>
<proteinExistence type="predicted"/>
<dbReference type="GO" id="GO:0031625">
    <property type="term" value="F:ubiquitin protein ligase binding"/>
    <property type="evidence" value="ECO:0007669"/>
    <property type="project" value="TreeGrafter"/>
</dbReference>
<feature type="compositionally biased region" description="Low complexity" evidence="1">
    <location>
        <begin position="304"/>
        <end position="322"/>
    </location>
</feature>
<dbReference type="AlphaFoldDB" id="A0A5C3MGV6"/>
<feature type="region of interest" description="Disordered" evidence="1">
    <location>
        <begin position="1"/>
        <end position="34"/>
    </location>
</feature>
<dbReference type="InterPro" id="IPR011021">
    <property type="entry name" value="Arrestin-like_N"/>
</dbReference>
<feature type="domain" description="Arrestin C-terminal-like" evidence="2">
    <location>
        <begin position="219"/>
        <end position="443"/>
    </location>
</feature>
<dbReference type="EMBL" id="ML213590">
    <property type="protein sequence ID" value="TFK44147.1"/>
    <property type="molecule type" value="Genomic_DNA"/>
</dbReference>
<dbReference type="STRING" id="68775.A0A5C3MGV6"/>
<feature type="compositionally biased region" description="Basic and acidic residues" evidence="1">
    <location>
        <begin position="575"/>
        <end position="589"/>
    </location>
</feature>
<feature type="compositionally biased region" description="Polar residues" evidence="1">
    <location>
        <begin position="336"/>
        <end position="345"/>
    </location>
</feature>
<dbReference type="SUPFAM" id="SSF81296">
    <property type="entry name" value="E set domains"/>
    <property type="match status" value="1"/>
</dbReference>
<protein>
    <recommendedName>
        <fullName evidence="2">Arrestin C-terminal-like domain-containing protein</fullName>
    </recommendedName>
</protein>
<reference evidence="3 4" key="1">
    <citation type="journal article" date="2019" name="Nat. Ecol. Evol.">
        <title>Megaphylogeny resolves global patterns of mushroom evolution.</title>
        <authorList>
            <person name="Varga T."/>
            <person name="Krizsan K."/>
            <person name="Foldi C."/>
            <person name="Dima B."/>
            <person name="Sanchez-Garcia M."/>
            <person name="Sanchez-Ramirez S."/>
            <person name="Szollosi G.J."/>
            <person name="Szarkandi J.G."/>
            <person name="Papp V."/>
            <person name="Albert L."/>
            <person name="Andreopoulos W."/>
            <person name="Angelini C."/>
            <person name="Antonin V."/>
            <person name="Barry K.W."/>
            <person name="Bougher N.L."/>
            <person name="Buchanan P."/>
            <person name="Buyck B."/>
            <person name="Bense V."/>
            <person name="Catcheside P."/>
            <person name="Chovatia M."/>
            <person name="Cooper J."/>
            <person name="Damon W."/>
            <person name="Desjardin D."/>
            <person name="Finy P."/>
            <person name="Geml J."/>
            <person name="Haridas S."/>
            <person name="Hughes K."/>
            <person name="Justo A."/>
            <person name="Karasinski D."/>
            <person name="Kautmanova I."/>
            <person name="Kiss B."/>
            <person name="Kocsube S."/>
            <person name="Kotiranta H."/>
            <person name="LaButti K.M."/>
            <person name="Lechner B.E."/>
            <person name="Liimatainen K."/>
            <person name="Lipzen A."/>
            <person name="Lukacs Z."/>
            <person name="Mihaltcheva S."/>
            <person name="Morgado L.N."/>
            <person name="Niskanen T."/>
            <person name="Noordeloos M.E."/>
            <person name="Ohm R.A."/>
            <person name="Ortiz-Santana B."/>
            <person name="Ovrebo C."/>
            <person name="Racz N."/>
            <person name="Riley R."/>
            <person name="Savchenko A."/>
            <person name="Shiryaev A."/>
            <person name="Soop K."/>
            <person name="Spirin V."/>
            <person name="Szebenyi C."/>
            <person name="Tomsovsky M."/>
            <person name="Tulloss R.E."/>
            <person name="Uehling J."/>
            <person name="Grigoriev I.V."/>
            <person name="Vagvolgyi C."/>
            <person name="Papp T."/>
            <person name="Martin F.M."/>
            <person name="Miettinen O."/>
            <person name="Hibbett D.S."/>
            <person name="Nagy L.G."/>
        </authorList>
    </citation>
    <scope>NUCLEOTIDE SEQUENCE [LARGE SCALE GENOMIC DNA]</scope>
    <source>
        <strain evidence="3 4">CBS 166.37</strain>
    </source>
</reference>
<feature type="region of interest" description="Disordered" evidence="1">
    <location>
        <begin position="835"/>
        <end position="868"/>
    </location>
</feature>
<dbReference type="GO" id="GO:0030674">
    <property type="term" value="F:protein-macromolecule adaptor activity"/>
    <property type="evidence" value="ECO:0007669"/>
    <property type="project" value="TreeGrafter"/>
</dbReference>
<dbReference type="InterPro" id="IPR014756">
    <property type="entry name" value="Ig_E-set"/>
</dbReference>
<accession>A0A5C3MGV6</accession>
<sequence length="868" mass="93452">MAFVLTPLTRPPSPTHRPHIPHHEDEGQNSASLPRVASAPQLSEMGREKERSHLEIHLDNQFIQLKGTGPDVEPTRLSGHVALVLTEPTSLKEVTLTFRGKARIPVPASESVINSGSSLTYIVCNHEWSFLEGDKKHSRTLKAGRHYFPFQLQIGGSLPSSIVTPSFGGASVVYKLRAQATRPGLMANNLQAIEPVHILRSFANEALEYQQTMEIENTWPEKIMYSILVPHKAWAAGDRLTALVKFSPLAKGVAVLSVTTTIHEATKVYARSGAQEDTRVIATAKHDIEHGHAVEVEPDRPRHSGVSTPASSPGSTAVTSSSSHRDHSRSEVALSSGPNSHHATPSSSSSSLPQAINNAIAGPSTSTATVPHSPSPDDDYYRENNDVVTHLSITIPPTATPTHALEPIAVTHRIRWSILILNMDGHTSELRCSLPLHVLDHSLLDEARAYTSATRRLVMGMDMEEVSQQEEEDRELPSYTAHVRDRVANMFLPEAATMRVINPWVATGTSPTHEPQYDPLGSWPHSRGRSGHSTPLEAHLFSHLPHAPGSGDTTPLDWVNSELLLSLSSDPPPTLRRDSRRSVELHHTPPEACPQASGSSPHSRRNSRPSSRASSPERHSFTGSGSSIHQPPASAPVTPAVAGPDGAYVHNGHASRNLHSLLKATMKPFTSLTHPLGHHHGGLFSRHQSGSPHHHPAAPSANGTASPSPLAHMGTGPIAQQVPRSLTLPPTPEATEQSGSALLHRAFTEVPDYNLASRGFIGGVPPLTSMRGLPSYEEAAASREGETMRATQSEADLTNRFASLQMNPGEGVVEQDVNDNDPRAHHSLSMSDVEGLMHHDRPGSSEGSSEGSVDLPPPVAGASALFHI</sequence>
<feature type="compositionally biased region" description="Low complexity" evidence="1">
    <location>
        <begin position="631"/>
        <end position="644"/>
    </location>
</feature>
<evidence type="ECO:0000256" key="1">
    <source>
        <dbReference type="SAM" id="MobiDB-lite"/>
    </source>
</evidence>
<dbReference type="InterPro" id="IPR011022">
    <property type="entry name" value="Arrestin_C-like"/>
</dbReference>
<organism evidence="3 4">
    <name type="scientific">Crucibulum laeve</name>
    <dbReference type="NCBI Taxonomy" id="68775"/>
    <lineage>
        <taxon>Eukaryota</taxon>
        <taxon>Fungi</taxon>
        <taxon>Dikarya</taxon>
        <taxon>Basidiomycota</taxon>
        <taxon>Agaricomycotina</taxon>
        <taxon>Agaricomycetes</taxon>
        <taxon>Agaricomycetidae</taxon>
        <taxon>Agaricales</taxon>
        <taxon>Agaricineae</taxon>
        <taxon>Nidulariaceae</taxon>
        <taxon>Crucibulum</taxon>
    </lineage>
</organism>
<evidence type="ECO:0000313" key="3">
    <source>
        <dbReference type="EMBL" id="TFK44147.1"/>
    </source>
</evidence>
<feature type="compositionally biased region" description="Polar residues" evidence="1">
    <location>
        <begin position="352"/>
        <end position="372"/>
    </location>
</feature>